<feature type="compositionally biased region" description="Basic residues" evidence="1">
    <location>
        <begin position="22"/>
        <end position="37"/>
    </location>
</feature>
<evidence type="ECO:0000256" key="1">
    <source>
        <dbReference type="SAM" id="MobiDB-lite"/>
    </source>
</evidence>
<dbReference type="EMBL" id="CADCTU010000015">
    <property type="protein sequence ID" value="CAA9290116.1"/>
    <property type="molecule type" value="Genomic_DNA"/>
</dbReference>
<evidence type="ECO:0000313" key="2">
    <source>
        <dbReference type="EMBL" id="CAA9290116.1"/>
    </source>
</evidence>
<organism evidence="2">
    <name type="scientific">uncultured Gemmatimonadaceae bacterium</name>
    <dbReference type="NCBI Taxonomy" id="246130"/>
    <lineage>
        <taxon>Bacteria</taxon>
        <taxon>Pseudomonadati</taxon>
        <taxon>Gemmatimonadota</taxon>
        <taxon>Gemmatimonadia</taxon>
        <taxon>Gemmatimonadales</taxon>
        <taxon>Gemmatimonadaceae</taxon>
        <taxon>environmental samples</taxon>
    </lineage>
</organism>
<name>A0A6J4JXR9_9BACT</name>
<feature type="region of interest" description="Disordered" evidence="1">
    <location>
        <begin position="84"/>
        <end position="104"/>
    </location>
</feature>
<feature type="non-terminal residue" evidence="2">
    <location>
        <position position="104"/>
    </location>
</feature>
<proteinExistence type="predicted"/>
<dbReference type="AlphaFoldDB" id="A0A6J4JXR9"/>
<accession>A0A6J4JXR9</accession>
<protein>
    <submittedName>
        <fullName evidence="2">Mobile element protein</fullName>
    </submittedName>
</protein>
<feature type="region of interest" description="Disordered" evidence="1">
    <location>
        <begin position="1"/>
        <end position="37"/>
    </location>
</feature>
<feature type="non-terminal residue" evidence="2">
    <location>
        <position position="1"/>
    </location>
</feature>
<reference evidence="2" key="1">
    <citation type="submission" date="2020-02" db="EMBL/GenBank/DDBJ databases">
        <authorList>
            <person name="Meier V. D."/>
        </authorList>
    </citation>
    <scope>NUCLEOTIDE SEQUENCE</scope>
    <source>
        <strain evidence="2">AVDCRST_MAG11</strain>
    </source>
</reference>
<sequence length="104" mass="11318">GVPQRPHRPRVGDSRSTPTGHWRPRASTHPRAAARARRRVLRAPKWVRVAHAPGAVPAVAHRVLPLPAVAPARRVGRAERRAARARARRRGTRAGAVGGGDRQL</sequence>
<gene>
    <name evidence="2" type="ORF">AVDCRST_MAG11-55</name>
</gene>